<evidence type="ECO:0000256" key="2">
    <source>
        <dbReference type="ARBA" id="ARBA00004304"/>
    </source>
</evidence>
<reference evidence="12" key="1">
    <citation type="journal article" date="2020" name="Stud. Mycol.">
        <title>101 Dothideomycetes genomes: a test case for predicting lifestyles and emergence of pathogens.</title>
        <authorList>
            <person name="Haridas S."/>
            <person name="Albert R."/>
            <person name="Binder M."/>
            <person name="Bloem J."/>
            <person name="Labutti K."/>
            <person name="Salamov A."/>
            <person name="Andreopoulos B."/>
            <person name="Baker S."/>
            <person name="Barry K."/>
            <person name="Bills G."/>
            <person name="Bluhm B."/>
            <person name="Cannon C."/>
            <person name="Castanera R."/>
            <person name="Culley D."/>
            <person name="Daum C."/>
            <person name="Ezra D."/>
            <person name="Gonzalez J."/>
            <person name="Henrissat B."/>
            <person name="Kuo A."/>
            <person name="Liang C."/>
            <person name="Lipzen A."/>
            <person name="Lutzoni F."/>
            <person name="Magnuson J."/>
            <person name="Mondo S."/>
            <person name="Nolan M."/>
            <person name="Ohm R."/>
            <person name="Pangilinan J."/>
            <person name="Park H.-J."/>
            <person name="Ramirez L."/>
            <person name="Alfaro M."/>
            <person name="Sun H."/>
            <person name="Tritt A."/>
            <person name="Yoshinaga Y."/>
            <person name="Zwiers L.-H."/>
            <person name="Turgeon B."/>
            <person name="Goodwin S."/>
            <person name="Spatafora J."/>
            <person name="Crous P."/>
            <person name="Grigoriev I."/>
        </authorList>
    </citation>
    <scope>NUCLEOTIDE SEQUENCE</scope>
    <source>
        <strain evidence="12">CBS 675.92</strain>
    </source>
</reference>
<evidence type="ECO:0000256" key="9">
    <source>
        <dbReference type="RuleBase" id="RU367056"/>
    </source>
</evidence>
<proteinExistence type="inferred from homology"/>
<evidence type="ECO:0000256" key="10">
    <source>
        <dbReference type="SAM" id="MobiDB-lite"/>
    </source>
</evidence>
<evidence type="ECO:0000256" key="4">
    <source>
        <dbReference type="ARBA" id="ARBA00011351"/>
    </source>
</evidence>
<accession>A0A6A5TB06</accession>
<keyword evidence="7 9" id="KW-0496">Mitochondrion</keyword>
<evidence type="ECO:0000313" key="12">
    <source>
        <dbReference type="EMBL" id="KAF1949448.1"/>
    </source>
</evidence>
<evidence type="ECO:0000259" key="11">
    <source>
        <dbReference type="Pfam" id="PF09813"/>
    </source>
</evidence>
<comment type="function">
    <text evidence="1 9">Required for assembly of cytochrome c oxidase (complex IV).</text>
</comment>
<evidence type="ECO:0000256" key="1">
    <source>
        <dbReference type="ARBA" id="ARBA00003064"/>
    </source>
</evidence>
<comment type="subunit">
    <text evidence="4 9">Component of 250-400 kDa complexes called cytochrome oxidase assembly intermediates or COA complexes.</text>
</comment>
<dbReference type="Pfam" id="PF09813">
    <property type="entry name" value="Coa3_cc"/>
    <property type="match status" value="1"/>
</dbReference>
<protein>
    <recommendedName>
        <fullName evidence="9">Cytochrome c oxidase assembly factor 3</fullName>
    </recommendedName>
</protein>
<dbReference type="Proteomes" id="UP000800035">
    <property type="component" value="Unassembled WGS sequence"/>
</dbReference>
<name>A0A6A5TB06_9PLEO</name>
<feature type="domain" description="Cytochrome c oxidase assembly factor 3 mitochondrial coiled-coil" evidence="11">
    <location>
        <begin position="73"/>
        <end position="114"/>
    </location>
</feature>
<evidence type="ECO:0000256" key="6">
    <source>
        <dbReference type="ARBA" id="ARBA00022989"/>
    </source>
</evidence>
<dbReference type="GO" id="GO:0005743">
    <property type="term" value="C:mitochondrial inner membrane"/>
    <property type="evidence" value="ECO:0007669"/>
    <property type="project" value="UniProtKB-UniRule"/>
</dbReference>
<evidence type="ECO:0000313" key="13">
    <source>
        <dbReference type="Proteomes" id="UP000800035"/>
    </source>
</evidence>
<keyword evidence="5 9" id="KW-0812">Transmembrane</keyword>
<evidence type="ECO:0000256" key="5">
    <source>
        <dbReference type="ARBA" id="ARBA00022692"/>
    </source>
</evidence>
<keyword evidence="8 9" id="KW-0472">Membrane</keyword>
<feature type="region of interest" description="Disordered" evidence="10">
    <location>
        <begin position="120"/>
        <end position="143"/>
    </location>
</feature>
<dbReference type="GO" id="GO:0033617">
    <property type="term" value="P:mitochondrial respiratory chain complex IV assembly"/>
    <property type="evidence" value="ECO:0007669"/>
    <property type="project" value="UniProtKB-UniRule"/>
</dbReference>
<dbReference type="OrthoDB" id="10018333at2759"/>
<dbReference type="InterPro" id="IPR041752">
    <property type="entry name" value="Coa3"/>
</dbReference>
<dbReference type="PANTHER" id="PTHR15642">
    <property type="entry name" value="CYTOCHROME C OXIDASE ASSEMBLY FACTOR 3, MITOCHONDRIAL"/>
    <property type="match status" value="1"/>
</dbReference>
<dbReference type="PANTHER" id="PTHR15642:SF3">
    <property type="entry name" value="CYTOCHROME C OXIDASE ASSEMBLY FACTOR 3 HOMOLOG, MITOCHONDRIAL"/>
    <property type="match status" value="1"/>
</dbReference>
<keyword evidence="9" id="KW-0999">Mitochondrion inner membrane</keyword>
<dbReference type="EMBL" id="ML977037">
    <property type="protein sequence ID" value="KAF1949448.1"/>
    <property type="molecule type" value="Genomic_DNA"/>
</dbReference>
<organism evidence="12 13">
    <name type="scientific">Byssothecium circinans</name>
    <dbReference type="NCBI Taxonomy" id="147558"/>
    <lineage>
        <taxon>Eukaryota</taxon>
        <taxon>Fungi</taxon>
        <taxon>Dikarya</taxon>
        <taxon>Ascomycota</taxon>
        <taxon>Pezizomycotina</taxon>
        <taxon>Dothideomycetes</taxon>
        <taxon>Pleosporomycetidae</taxon>
        <taxon>Pleosporales</taxon>
        <taxon>Massarineae</taxon>
        <taxon>Massarinaceae</taxon>
        <taxon>Byssothecium</taxon>
    </lineage>
</organism>
<evidence type="ECO:0000256" key="8">
    <source>
        <dbReference type="ARBA" id="ARBA00023136"/>
    </source>
</evidence>
<sequence length="143" mass="15941">MVVAEVKVRASRPWHLHGRCAKERPCAEPHRGRSKDDFPATKVGLDVPPAVAMPYKPFRSTYYDERMRAQPALLRARAPYLVKNTITGISICALVIGIYAYTINAISQDEFDDVIVPDEPIRKQTPQPGTAQSVQQAVAARKQ</sequence>
<feature type="transmembrane region" description="Helical" evidence="9">
    <location>
        <begin position="80"/>
        <end position="101"/>
    </location>
</feature>
<evidence type="ECO:0000256" key="7">
    <source>
        <dbReference type="ARBA" id="ARBA00023128"/>
    </source>
</evidence>
<dbReference type="AlphaFoldDB" id="A0A6A5TB06"/>
<keyword evidence="13" id="KW-1185">Reference proteome</keyword>
<gene>
    <name evidence="12" type="ORF">CC80DRAFT_272149</name>
</gene>
<dbReference type="InterPro" id="IPR018628">
    <property type="entry name" value="Coa3_CC"/>
</dbReference>
<comment type="subcellular location">
    <subcellularLocation>
        <location evidence="2">Mitochondrion membrane</location>
        <topology evidence="2">Single-pass membrane protein</topology>
    </subcellularLocation>
</comment>
<keyword evidence="6 9" id="KW-1133">Transmembrane helix</keyword>
<evidence type="ECO:0000256" key="3">
    <source>
        <dbReference type="ARBA" id="ARBA00007035"/>
    </source>
</evidence>
<comment type="similarity">
    <text evidence="3 9">Belongs to the COA3 family.</text>
</comment>
<feature type="compositionally biased region" description="Polar residues" evidence="10">
    <location>
        <begin position="124"/>
        <end position="136"/>
    </location>
</feature>